<dbReference type="STRING" id="2034155.BMI79_01065"/>
<protein>
    <recommendedName>
        <fullName evidence="4">HTH araC/xylS-type domain-containing protein</fullName>
    </recommendedName>
</protein>
<dbReference type="GO" id="GO:0003700">
    <property type="term" value="F:DNA-binding transcription factor activity"/>
    <property type="evidence" value="ECO:0007669"/>
    <property type="project" value="InterPro"/>
</dbReference>
<dbReference type="InterPro" id="IPR018062">
    <property type="entry name" value="HTH_AraC-typ_CS"/>
</dbReference>
<dbReference type="GO" id="GO:0005829">
    <property type="term" value="C:cytosol"/>
    <property type="evidence" value="ECO:0007669"/>
    <property type="project" value="TreeGrafter"/>
</dbReference>
<name>A0A1S8CQL3_9GAMM</name>
<dbReference type="RefSeq" id="WP_076939993.1">
    <property type="nucleotide sequence ID" value="NZ_MOXD01000001.1"/>
</dbReference>
<dbReference type="AlphaFoldDB" id="A0A1S8CQL3"/>
<dbReference type="Proteomes" id="UP000216021">
    <property type="component" value="Unassembled WGS sequence"/>
</dbReference>
<dbReference type="SMART" id="SM00342">
    <property type="entry name" value="HTH_ARAC"/>
    <property type="match status" value="1"/>
</dbReference>
<evidence type="ECO:0000313" key="5">
    <source>
        <dbReference type="EMBL" id="OMQ26951.1"/>
    </source>
</evidence>
<keyword evidence="3" id="KW-0804">Transcription</keyword>
<proteinExistence type="predicted"/>
<evidence type="ECO:0000256" key="3">
    <source>
        <dbReference type="ARBA" id="ARBA00023163"/>
    </source>
</evidence>
<dbReference type="SUPFAM" id="SSF46689">
    <property type="entry name" value="Homeodomain-like"/>
    <property type="match status" value="1"/>
</dbReference>
<accession>A0A1S8CQL3</accession>
<evidence type="ECO:0000256" key="2">
    <source>
        <dbReference type="ARBA" id="ARBA00023125"/>
    </source>
</evidence>
<dbReference type="PROSITE" id="PS00041">
    <property type="entry name" value="HTH_ARAC_FAMILY_1"/>
    <property type="match status" value="1"/>
</dbReference>
<organism evidence="5 6">
    <name type="scientific">Serratia oryzae</name>
    <dbReference type="NCBI Taxonomy" id="2034155"/>
    <lineage>
        <taxon>Bacteria</taxon>
        <taxon>Pseudomonadati</taxon>
        <taxon>Pseudomonadota</taxon>
        <taxon>Gammaproteobacteria</taxon>
        <taxon>Enterobacterales</taxon>
        <taxon>Yersiniaceae</taxon>
        <taxon>Serratia</taxon>
    </lineage>
</organism>
<keyword evidence="6" id="KW-1185">Reference proteome</keyword>
<gene>
    <name evidence="5" type="ORF">BMI79_01065</name>
</gene>
<evidence type="ECO:0000259" key="4">
    <source>
        <dbReference type="PROSITE" id="PS01124"/>
    </source>
</evidence>
<dbReference type="Pfam" id="PF12833">
    <property type="entry name" value="HTH_18"/>
    <property type="match status" value="1"/>
</dbReference>
<dbReference type="PROSITE" id="PS01124">
    <property type="entry name" value="HTH_ARAC_FAMILY_2"/>
    <property type="match status" value="1"/>
</dbReference>
<keyword evidence="2" id="KW-0238">DNA-binding</keyword>
<dbReference type="InterPro" id="IPR009057">
    <property type="entry name" value="Homeodomain-like_sf"/>
</dbReference>
<evidence type="ECO:0000313" key="6">
    <source>
        <dbReference type="Proteomes" id="UP000216021"/>
    </source>
</evidence>
<evidence type="ECO:0000256" key="1">
    <source>
        <dbReference type="ARBA" id="ARBA00023015"/>
    </source>
</evidence>
<reference evidence="5 6" key="1">
    <citation type="submission" date="2016-11" db="EMBL/GenBank/DDBJ databases">
        <title>Rahnella oryzae sp. nov., isolated from rice root.</title>
        <authorList>
            <person name="Zhang X.-X."/>
            <person name="Zhang J."/>
        </authorList>
    </citation>
    <scope>NUCLEOTIDE SEQUENCE [LARGE SCALE GENOMIC DNA]</scope>
    <source>
        <strain evidence="5 6">J11-6</strain>
    </source>
</reference>
<dbReference type="EMBL" id="MOXD01000001">
    <property type="protein sequence ID" value="OMQ26951.1"/>
    <property type="molecule type" value="Genomic_DNA"/>
</dbReference>
<dbReference type="InterPro" id="IPR018060">
    <property type="entry name" value="HTH_AraC"/>
</dbReference>
<dbReference type="PANTHER" id="PTHR47894">
    <property type="entry name" value="HTH-TYPE TRANSCRIPTIONAL REGULATOR GADX"/>
    <property type="match status" value="1"/>
</dbReference>
<keyword evidence="1" id="KW-0805">Transcription regulation</keyword>
<dbReference type="OrthoDB" id="9783876at2"/>
<dbReference type="GO" id="GO:0000976">
    <property type="term" value="F:transcription cis-regulatory region binding"/>
    <property type="evidence" value="ECO:0007669"/>
    <property type="project" value="TreeGrafter"/>
</dbReference>
<sequence>MQQLNYTEQKLALQVLVARGAHELHRVRLFSPAICHVRQGRKTLQWGELVEVAAVDSLILFPAGVEIHIANTPSRGEYISDIVYIPQELLSTFKTRNPDARSAGQAKLCVPFDEHTKRMWGGLLGSIKDRAPVQLQEHQLNGVLLALQLAGYAETLLGDRQDPLVARIQQLILLEPSHHWQVDEVASRLHMGSSTLRRHLAAEGQHFRTILEDVRMNKALYELQSSKRSVGEIAYRSGYACASRFAARFTQHFGLSPRALRSVMRNGDR</sequence>
<comment type="caution">
    <text evidence="5">The sequence shown here is derived from an EMBL/GenBank/DDBJ whole genome shotgun (WGS) entry which is preliminary data.</text>
</comment>
<dbReference type="Gene3D" id="1.10.10.60">
    <property type="entry name" value="Homeodomain-like"/>
    <property type="match status" value="1"/>
</dbReference>
<feature type="domain" description="HTH araC/xylS-type" evidence="4">
    <location>
        <begin position="166"/>
        <end position="263"/>
    </location>
</feature>
<dbReference type="PANTHER" id="PTHR47894:SF4">
    <property type="entry name" value="HTH-TYPE TRANSCRIPTIONAL REGULATOR GADX"/>
    <property type="match status" value="1"/>
</dbReference>